<dbReference type="EC" id="3.1.21.-" evidence="2"/>
<dbReference type="Pfam" id="PF01420">
    <property type="entry name" value="Methylase_S"/>
    <property type="match status" value="1"/>
</dbReference>
<protein>
    <submittedName>
        <fullName evidence="2">Restriction endonuclease subunit S</fullName>
        <ecNumber evidence="2">3.1.21.-</ecNumber>
    </submittedName>
</protein>
<dbReference type="PANTHER" id="PTHR30408:SF12">
    <property type="entry name" value="TYPE I RESTRICTION ENZYME MJAVIII SPECIFICITY SUBUNIT"/>
    <property type="match status" value="1"/>
</dbReference>
<proteinExistence type="predicted"/>
<feature type="domain" description="Type I restriction modification DNA specificity" evidence="1">
    <location>
        <begin position="18"/>
        <end position="185"/>
    </location>
</feature>
<evidence type="ECO:0000259" key="1">
    <source>
        <dbReference type="Pfam" id="PF01420"/>
    </source>
</evidence>
<evidence type="ECO:0000313" key="2">
    <source>
        <dbReference type="EMBL" id="QWU83900.1"/>
    </source>
</evidence>
<accession>A0ABX8HV52</accession>
<keyword evidence="2" id="KW-0540">Nuclease</keyword>
<organism evidence="2 3">
    <name type="scientific">Pseudomonas lijiangensis</name>
    <dbReference type="NCBI Taxonomy" id="2995658"/>
    <lineage>
        <taxon>Bacteria</taxon>
        <taxon>Pseudomonadati</taxon>
        <taxon>Pseudomonadota</taxon>
        <taxon>Gammaproteobacteria</taxon>
        <taxon>Pseudomonadales</taxon>
        <taxon>Pseudomonadaceae</taxon>
        <taxon>Pseudomonas</taxon>
    </lineage>
</organism>
<sequence>MCEQPKNPYEDFLQKLPCDWERLEIRKLGTVAGGGTPSREIPSYWNGDIPWVTPGEISNTQTQLLHRTQEHISHAGLIGSGANLLPAGSLMVTTRATLGARAINAVSMATNQGFKSIIFKNLADGRYYFHLFEKVKPELVRRASGTTFLEISGAEFGSIEVPNPPIYEKKLIAQVLDTLDTAICKTEVLIDKLKAVKLGLLHDLLTRGIDSNGQLRPPQSQAPELYKASPLGWIPKEWSWDTLDHWLTGKPKNGYSPKEAGEWTGIQMLGLGCLTKEGFLPTQLKPAPAADKGLDRARLNEGDLLISRANTRELVGLVGVYRDVGTPCTYPDLMMRLLPSEETSAEFLELVLQSKKVRRQVQAAASGTSESMVKISSSIVTSLKVAIPKTNEQTVILCRTKTLNAQLQRELQGLEVLRAVKVGLMDDLLSGRVRVTPLLESIQQADAQTEAWYAPTPTALRNSQR</sequence>
<reference evidence="3" key="1">
    <citation type="submission" date="2021-06" db="EMBL/GenBank/DDBJ databases">
        <title>Identification of Pseudomonas cichorii causing bacterial leaf black spot of flue-cured tobacco, a new disease in China.</title>
        <authorList>
            <person name="Lu C.-H."/>
        </authorList>
    </citation>
    <scope>NUCLEOTIDE SEQUENCE [LARGE SCALE GENOMIC DNA]</scope>
    <source>
        <strain evidence="3">LJ2</strain>
    </source>
</reference>
<dbReference type="PANTHER" id="PTHR30408">
    <property type="entry name" value="TYPE-1 RESTRICTION ENZYME ECOKI SPECIFICITY PROTEIN"/>
    <property type="match status" value="1"/>
</dbReference>
<keyword evidence="3" id="KW-1185">Reference proteome</keyword>
<gene>
    <name evidence="2" type="ORF">KQP88_03660</name>
</gene>
<dbReference type="Proteomes" id="UP000683401">
    <property type="component" value="Chromosome"/>
</dbReference>
<dbReference type="InterPro" id="IPR000055">
    <property type="entry name" value="Restrct_endonuc_typeI_TRD"/>
</dbReference>
<dbReference type="GO" id="GO:0004519">
    <property type="term" value="F:endonuclease activity"/>
    <property type="evidence" value="ECO:0007669"/>
    <property type="project" value="UniProtKB-KW"/>
</dbReference>
<dbReference type="CDD" id="cd17273">
    <property type="entry name" value="RMtype1_S_EcoJA69PI-TRD1-CR1_like"/>
    <property type="match status" value="1"/>
</dbReference>
<keyword evidence="2" id="KW-0378">Hydrolase</keyword>
<dbReference type="GO" id="GO:0016787">
    <property type="term" value="F:hydrolase activity"/>
    <property type="evidence" value="ECO:0007669"/>
    <property type="project" value="UniProtKB-KW"/>
</dbReference>
<name>A0ABX8HV52_9PSED</name>
<dbReference type="RefSeq" id="WP_216704884.1">
    <property type="nucleotide sequence ID" value="NZ_CP076668.1"/>
</dbReference>
<evidence type="ECO:0000313" key="3">
    <source>
        <dbReference type="Proteomes" id="UP000683401"/>
    </source>
</evidence>
<dbReference type="InterPro" id="IPR052021">
    <property type="entry name" value="Type-I_RS_S_subunit"/>
</dbReference>
<dbReference type="EMBL" id="CP076668">
    <property type="protein sequence ID" value="QWU83900.1"/>
    <property type="molecule type" value="Genomic_DNA"/>
</dbReference>
<keyword evidence="2" id="KW-0255">Endonuclease</keyword>